<dbReference type="RefSeq" id="WP_102996109.1">
    <property type="nucleotide sequence ID" value="NZ_CP025938.1"/>
</dbReference>
<keyword evidence="3" id="KW-1185">Reference proteome</keyword>
<reference evidence="3" key="1">
    <citation type="submission" date="2018-01" db="EMBL/GenBank/DDBJ databases">
        <title>Complete genome of Tamlana sp. UJ94.</title>
        <authorList>
            <person name="Jung J."/>
            <person name="Chung D."/>
            <person name="Bae S.S."/>
            <person name="Baek K."/>
        </authorList>
    </citation>
    <scope>NUCLEOTIDE SEQUENCE [LARGE SCALE GENOMIC DNA]</scope>
    <source>
        <strain evidence="3">UJ94</strain>
    </source>
</reference>
<evidence type="ECO:0000313" key="3">
    <source>
        <dbReference type="Proteomes" id="UP000236592"/>
    </source>
</evidence>
<keyword evidence="1" id="KW-0732">Signal</keyword>
<dbReference type="KEGG" id="taj:C1A40_12080"/>
<evidence type="ECO:0000313" key="2">
    <source>
        <dbReference type="EMBL" id="AUS06142.1"/>
    </source>
</evidence>
<feature type="chain" id="PRO_5014463058" description="Secretion system C-terminal sorting domain-containing protein" evidence="1">
    <location>
        <begin position="26"/>
        <end position="202"/>
    </location>
</feature>
<dbReference type="OrthoDB" id="1371166at2"/>
<evidence type="ECO:0000256" key="1">
    <source>
        <dbReference type="SAM" id="SignalP"/>
    </source>
</evidence>
<dbReference type="EMBL" id="CP025938">
    <property type="protein sequence ID" value="AUS06142.1"/>
    <property type="molecule type" value="Genomic_DNA"/>
</dbReference>
<sequence>MNNTFKNMKKGFLMLALFGTMLSFAEGPVGGINVEGTNTTLTLDYAKKGSAVSIKDSYGAVLYSETISTTGKYNKNFDLSFLPDGNYLFEVDKDLEFEEIPFTLNNGVAHFNKSQEKLFYKPYLRVSDDLVYINKLNLDNKNLTVNIYYTKGNSMNQELLVSEILTGDSKIEKVYKLAENGHGTYKIVLGSGGRFTETKIKI</sequence>
<organism evidence="2 3">
    <name type="scientific">Pseudotamlana carrageenivorans</name>
    <dbReference type="NCBI Taxonomy" id="2069432"/>
    <lineage>
        <taxon>Bacteria</taxon>
        <taxon>Pseudomonadati</taxon>
        <taxon>Bacteroidota</taxon>
        <taxon>Flavobacteriia</taxon>
        <taxon>Flavobacteriales</taxon>
        <taxon>Flavobacteriaceae</taxon>
        <taxon>Pseudotamlana</taxon>
    </lineage>
</organism>
<dbReference type="Gene3D" id="2.60.40.3080">
    <property type="match status" value="1"/>
</dbReference>
<accession>A0A2I7SJS2</accession>
<proteinExistence type="predicted"/>
<name>A0A2I7SJS2_9FLAO</name>
<evidence type="ECO:0008006" key="4">
    <source>
        <dbReference type="Google" id="ProtNLM"/>
    </source>
</evidence>
<feature type="signal peptide" evidence="1">
    <location>
        <begin position="1"/>
        <end position="25"/>
    </location>
</feature>
<dbReference type="AlphaFoldDB" id="A0A2I7SJS2"/>
<dbReference type="Proteomes" id="UP000236592">
    <property type="component" value="Chromosome"/>
</dbReference>
<gene>
    <name evidence="2" type="ORF">C1A40_12080</name>
</gene>
<protein>
    <recommendedName>
        <fullName evidence="4">Secretion system C-terminal sorting domain-containing protein</fullName>
    </recommendedName>
</protein>